<dbReference type="GO" id="GO:0046417">
    <property type="term" value="P:chorismate metabolic process"/>
    <property type="evidence" value="ECO:0007669"/>
    <property type="project" value="InterPro"/>
</dbReference>
<dbReference type="STRING" id="1178482.AR456_13920"/>
<reference evidence="7 8" key="1">
    <citation type="submission" date="2013-08" db="EMBL/GenBank/DDBJ databases">
        <title>draft genome of Halomonas huanghegensis, strain BJGMM-B45T.</title>
        <authorList>
            <person name="Miao C."/>
            <person name="Wan Y."/>
            <person name="Jin W."/>
        </authorList>
    </citation>
    <scope>NUCLEOTIDE SEQUENCE [LARGE SCALE GENOMIC DNA]</scope>
    <source>
        <strain evidence="7 8">BJGMM-B45</strain>
    </source>
</reference>
<evidence type="ECO:0000256" key="2">
    <source>
        <dbReference type="ARBA" id="ARBA00012404"/>
    </source>
</evidence>
<proteinExistence type="predicted"/>
<sequence length="197" mass="21955">MSRVSRGLKRVGLRHALVLAGGLMIGGVAQADSHEVSDDARQTLDGLLEQVEQRLMIAPDVAKAKWNSGAPINVPERETQILDRVVVEARQQGVDEDLAHSFFQDQFDASKTVQQQLHQQWQQESRPPFDSPPDLASDIRPRLDVLTPQMIQSLSEFQALESNHATQQYFKEQVADAIAEADYPQALDIALQALRAH</sequence>
<dbReference type="PANTHER" id="PTHR38041:SF2">
    <property type="entry name" value="SECRETED CHORISMATE MUTASE"/>
    <property type="match status" value="1"/>
</dbReference>
<accession>W1N7V5</accession>
<dbReference type="Gene3D" id="1.20.59.10">
    <property type="entry name" value="Chorismate mutase"/>
    <property type="match status" value="1"/>
</dbReference>
<dbReference type="eggNOG" id="COG1605">
    <property type="taxonomic scope" value="Bacteria"/>
</dbReference>
<dbReference type="Pfam" id="PF01817">
    <property type="entry name" value="CM_2"/>
    <property type="match status" value="1"/>
</dbReference>
<gene>
    <name evidence="7" type="ORF">BJB45_13230</name>
</gene>
<dbReference type="SMART" id="SM00830">
    <property type="entry name" value="CM_2"/>
    <property type="match status" value="1"/>
</dbReference>
<feature type="domain" description="Chorismate mutase" evidence="6">
    <location>
        <begin position="27"/>
        <end position="118"/>
    </location>
</feature>
<dbReference type="OrthoDB" id="1262744at2"/>
<keyword evidence="4" id="KW-0413">Isomerase</keyword>
<dbReference type="KEGG" id="hhu:AR456_13920"/>
<evidence type="ECO:0000256" key="4">
    <source>
        <dbReference type="ARBA" id="ARBA00023235"/>
    </source>
</evidence>
<dbReference type="InterPro" id="IPR036263">
    <property type="entry name" value="Chorismate_II_sf"/>
</dbReference>
<feature type="chain" id="PRO_5009977404" description="chorismate mutase" evidence="5">
    <location>
        <begin position="32"/>
        <end position="197"/>
    </location>
</feature>
<dbReference type="SUPFAM" id="SSF48600">
    <property type="entry name" value="Chorismate mutase II"/>
    <property type="match status" value="1"/>
</dbReference>
<dbReference type="NCBIfam" id="TIGR01806">
    <property type="entry name" value="CM_mono2"/>
    <property type="match status" value="1"/>
</dbReference>
<dbReference type="GO" id="GO:0004106">
    <property type="term" value="F:chorismate mutase activity"/>
    <property type="evidence" value="ECO:0007669"/>
    <property type="project" value="UniProtKB-EC"/>
</dbReference>
<dbReference type="InterPro" id="IPR051331">
    <property type="entry name" value="Chorismate_mutase-related"/>
</dbReference>
<dbReference type="InterPro" id="IPR008240">
    <property type="entry name" value="Chorismate_mutase_periplasmic"/>
</dbReference>
<evidence type="ECO:0000256" key="1">
    <source>
        <dbReference type="ARBA" id="ARBA00004817"/>
    </source>
</evidence>
<dbReference type="GO" id="GO:0009697">
    <property type="term" value="P:salicylic acid biosynthetic process"/>
    <property type="evidence" value="ECO:0007669"/>
    <property type="project" value="TreeGrafter"/>
</dbReference>
<protein>
    <recommendedName>
        <fullName evidence="2">chorismate mutase</fullName>
        <ecNumber evidence="2">5.4.99.5</ecNumber>
    </recommendedName>
</protein>
<dbReference type="PATRIC" id="fig|1178482.3.peg.1805"/>
<evidence type="ECO:0000256" key="5">
    <source>
        <dbReference type="SAM" id="SignalP"/>
    </source>
</evidence>
<comment type="pathway">
    <text evidence="1">Metabolic intermediate biosynthesis; prephenate biosynthesis; prephenate from chorismate: step 1/1.</text>
</comment>
<dbReference type="InterPro" id="IPR036979">
    <property type="entry name" value="CM_dom_sf"/>
</dbReference>
<evidence type="ECO:0000259" key="6">
    <source>
        <dbReference type="PROSITE" id="PS51168"/>
    </source>
</evidence>
<evidence type="ECO:0000313" key="7">
    <source>
        <dbReference type="EMBL" id="ERL51613.1"/>
    </source>
</evidence>
<name>W1N7V5_9GAMM</name>
<dbReference type="EC" id="5.4.99.5" evidence="2"/>
<comment type="caution">
    <text evidence="7">The sequence shown here is derived from an EMBL/GenBank/DDBJ whole genome shotgun (WGS) entry which is preliminary data.</text>
</comment>
<organism evidence="7 8">
    <name type="scientific">Halomonas huangheensis</name>
    <dbReference type="NCBI Taxonomy" id="1178482"/>
    <lineage>
        <taxon>Bacteria</taxon>
        <taxon>Pseudomonadati</taxon>
        <taxon>Pseudomonadota</taxon>
        <taxon>Gammaproteobacteria</taxon>
        <taxon>Oceanospirillales</taxon>
        <taxon>Halomonadaceae</taxon>
        <taxon>Halomonas</taxon>
    </lineage>
</organism>
<evidence type="ECO:0000256" key="3">
    <source>
        <dbReference type="ARBA" id="ARBA00022729"/>
    </source>
</evidence>
<keyword evidence="3 5" id="KW-0732">Signal</keyword>
<dbReference type="Proteomes" id="UP000019113">
    <property type="component" value="Unassembled WGS sequence"/>
</dbReference>
<dbReference type="InterPro" id="IPR002701">
    <property type="entry name" value="CM_II_prokaryot"/>
</dbReference>
<dbReference type="AlphaFoldDB" id="W1N7V5"/>
<keyword evidence="8" id="KW-1185">Reference proteome</keyword>
<dbReference type="UniPathway" id="UPA00120">
    <property type="reaction ID" value="UER00203"/>
</dbReference>
<dbReference type="EMBL" id="AVBC01000023">
    <property type="protein sequence ID" value="ERL51613.1"/>
    <property type="molecule type" value="Genomic_DNA"/>
</dbReference>
<feature type="signal peptide" evidence="5">
    <location>
        <begin position="1"/>
        <end position="31"/>
    </location>
</feature>
<dbReference type="PROSITE" id="PS51168">
    <property type="entry name" value="CHORISMATE_MUT_2"/>
    <property type="match status" value="1"/>
</dbReference>
<dbReference type="RefSeq" id="WP_021818761.1">
    <property type="nucleotide sequence ID" value="NZ_AVBC01000023.1"/>
</dbReference>
<dbReference type="PANTHER" id="PTHR38041">
    <property type="entry name" value="CHORISMATE MUTASE"/>
    <property type="match status" value="1"/>
</dbReference>
<evidence type="ECO:0000313" key="8">
    <source>
        <dbReference type="Proteomes" id="UP000019113"/>
    </source>
</evidence>